<name>A0A495JS69_9ACTN</name>
<dbReference type="PANTHER" id="PTHR42905">
    <property type="entry name" value="PHOSPHOENOLPYRUVATE CARBOXYLASE"/>
    <property type="match status" value="1"/>
</dbReference>
<comment type="caution">
    <text evidence="1">The sequence shown here is derived from an EMBL/GenBank/DDBJ whole genome shotgun (WGS) entry which is preliminary data.</text>
</comment>
<dbReference type="RefSeq" id="WP_121159822.1">
    <property type="nucleotide sequence ID" value="NZ_RBKT01000001.1"/>
</dbReference>
<evidence type="ECO:0000313" key="1">
    <source>
        <dbReference type="EMBL" id="RKR91701.1"/>
    </source>
</evidence>
<keyword evidence="2" id="KW-1185">Reference proteome</keyword>
<dbReference type="PANTHER" id="PTHR42905:SF16">
    <property type="entry name" value="CARBOXYPHOSPHONOENOLPYRUVATE PHOSPHONOMUTASE-LIKE PROTEIN (AFU_ORTHOLOGUE AFUA_5G07230)"/>
    <property type="match status" value="1"/>
</dbReference>
<proteinExistence type="predicted"/>
<organism evidence="1 2">
    <name type="scientific">Micromonospora pisi</name>
    <dbReference type="NCBI Taxonomy" id="589240"/>
    <lineage>
        <taxon>Bacteria</taxon>
        <taxon>Bacillati</taxon>
        <taxon>Actinomycetota</taxon>
        <taxon>Actinomycetes</taxon>
        <taxon>Micromonosporales</taxon>
        <taxon>Micromonosporaceae</taxon>
        <taxon>Micromonospora</taxon>
    </lineage>
</organism>
<dbReference type="AlphaFoldDB" id="A0A495JS69"/>
<dbReference type="InterPro" id="IPR040442">
    <property type="entry name" value="Pyrv_kinase-like_dom_sf"/>
</dbReference>
<dbReference type="SUPFAM" id="SSF51621">
    <property type="entry name" value="Phosphoenolpyruvate/pyruvate domain"/>
    <property type="match status" value="1"/>
</dbReference>
<evidence type="ECO:0000313" key="2">
    <source>
        <dbReference type="Proteomes" id="UP000277671"/>
    </source>
</evidence>
<dbReference type="OrthoDB" id="9780430at2"/>
<reference evidence="1 2" key="1">
    <citation type="submission" date="2018-10" db="EMBL/GenBank/DDBJ databases">
        <title>Sequencing the genomes of 1000 actinobacteria strains.</title>
        <authorList>
            <person name="Klenk H.-P."/>
        </authorList>
    </citation>
    <scope>NUCLEOTIDE SEQUENCE [LARGE SCALE GENOMIC DNA]</scope>
    <source>
        <strain evidence="1 2">DSM 45175</strain>
    </source>
</reference>
<dbReference type="EMBL" id="RBKT01000001">
    <property type="protein sequence ID" value="RKR91701.1"/>
    <property type="molecule type" value="Genomic_DNA"/>
</dbReference>
<dbReference type="InterPro" id="IPR015813">
    <property type="entry name" value="Pyrv/PenolPyrv_kinase-like_dom"/>
</dbReference>
<gene>
    <name evidence="1" type="ORF">BDK92_6103</name>
</gene>
<dbReference type="Pfam" id="PF13714">
    <property type="entry name" value="PEP_mutase"/>
    <property type="match status" value="1"/>
</dbReference>
<protein>
    <submittedName>
        <fullName evidence="1">2-methylisocitrate lyase-like PEP mutase family enzyme</fullName>
    </submittedName>
</protein>
<keyword evidence="1" id="KW-0456">Lyase</keyword>
<dbReference type="CDD" id="cd00377">
    <property type="entry name" value="ICL_PEPM"/>
    <property type="match status" value="1"/>
</dbReference>
<dbReference type="Gene3D" id="3.20.20.60">
    <property type="entry name" value="Phosphoenolpyruvate-binding domains"/>
    <property type="match status" value="1"/>
</dbReference>
<dbReference type="Proteomes" id="UP000277671">
    <property type="component" value="Unassembled WGS sequence"/>
</dbReference>
<dbReference type="GO" id="GO:0016829">
    <property type="term" value="F:lyase activity"/>
    <property type="evidence" value="ECO:0007669"/>
    <property type="project" value="UniProtKB-KW"/>
</dbReference>
<sequence>MTHTSDFAALHRRGSPFLLPNAWDVASALLLAEAGFPAVGTTSLGVTASVGLPDGAGAGAELTVALAGHLVPRLPVPLTVDLEGGYGDDPALVATLAAELAEIGVAGINLEDGRADGRLRSPEQHAAIIGAVTAAAPTLFVNARTDTYWLPVGRKGPLLTHRDVKGPFLTGDGRGRDRVRETVRRLATYRDAGASGVFVPGLTEPAEIATVAKAVDLPLNILWQPGLDLGACGTAGVARVSTGSALYRSALGAALAVADAAHRSTPPPGQAVDYHGLQRLVREAGRRAPR</sequence>
<dbReference type="InterPro" id="IPR039556">
    <property type="entry name" value="ICL/PEPM"/>
</dbReference>
<accession>A0A495JS69</accession>